<dbReference type="PANTHER" id="PTHR11412">
    <property type="entry name" value="MACROGLOBULIN / COMPLEMENT"/>
    <property type="match status" value="1"/>
</dbReference>
<keyword evidence="2" id="KW-1185">Reference proteome</keyword>
<dbReference type="GeneTree" id="ENSGT00940000166660"/>
<proteinExistence type="predicted"/>
<dbReference type="InterPro" id="IPR050473">
    <property type="entry name" value="A2M/Complement_sys"/>
</dbReference>
<organism evidence="1 2">
    <name type="scientific">Seriola lalandi dorsalis</name>
    <dbReference type="NCBI Taxonomy" id="1841481"/>
    <lineage>
        <taxon>Eukaryota</taxon>
        <taxon>Metazoa</taxon>
        <taxon>Chordata</taxon>
        <taxon>Craniata</taxon>
        <taxon>Vertebrata</taxon>
        <taxon>Euteleostomi</taxon>
        <taxon>Actinopterygii</taxon>
        <taxon>Neopterygii</taxon>
        <taxon>Teleostei</taxon>
        <taxon>Neoteleostei</taxon>
        <taxon>Acanthomorphata</taxon>
        <taxon>Carangaria</taxon>
        <taxon>Carangiformes</taxon>
        <taxon>Carangidae</taxon>
        <taxon>Seriola</taxon>
    </lineage>
</organism>
<dbReference type="STRING" id="1841481.ENSSLDP00000001366"/>
<reference evidence="1" key="2">
    <citation type="submission" date="2025-09" db="UniProtKB">
        <authorList>
            <consortium name="Ensembl"/>
        </authorList>
    </citation>
    <scope>IDENTIFICATION</scope>
</reference>
<sequence>HVPFSTYSIYAVTVSSRLTGGKQETLCAQIHGPTEPVSLTVLLEVNSGTTIVLAEAVKQDFYRCVDFQVPTVRSRLVANINVTVQGESALMSKKTKVVIEPPGFMHIIQTDKPIYKPGQTVQFRIVSLDANFIPVARVVGFYLSSPISCDTV</sequence>
<dbReference type="Proteomes" id="UP000261360">
    <property type="component" value="Unplaced"/>
</dbReference>
<dbReference type="Gene3D" id="2.60.40.1930">
    <property type="match status" value="2"/>
</dbReference>
<name>A0A3B4WB86_SERLL</name>
<dbReference type="PANTHER" id="PTHR11412:SF160">
    <property type="entry name" value="ALPHA-2-MACROGLOBULIN-LIKE PROTEIN 1"/>
    <property type="match status" value="1"/>
</dbReference>
<evidence type="ECO:0000313" key="2">
    <source>
        <dbReference type="Proteomes" id="UP000261360"/>
    </source>
</evidence>
<evidence type="ECO:0000313" key="1">
    <source>
        <dbReference type="Ensembl" id="ENSSLDP00000001366.1"/>
    </source>
</evidence>
<dbReference type="AlphaFoldDB" id="A0A3B4WB86"/>
<reference evidence="1" key="1">
    <citation type="submission" date="2025-08" db="UniProtKB">
        <authorList>
            <consortium name="Ensembl"/>
        </authorList>
    </citation>
    <scope>IDENTIFICATION</scope>
</reference>
<dbReference type="Ensembl" id="ENSSLDT00000001447.1">
    <property type="protein sequence ID" value="ENSSLDP00000001366.1"/>
    <property type="gene ID" value="ENSSLDG00000001145.1"/>
</dbReference>
<accession>A0A3B4WB86</accession>
<protein>
    <recommendedName>
        <fullName evidence="3">Macroglobulin domain-containing protein</fullName>
    </recommendedName>
</protein>
<evidence type="ECO:0008006" key="3">
    <source>
        <dbReference type="Google" id="ProtNLM"/>
    </source>
</evidence>